<name>A0ABU6QRD7_9FABA</name>
<comment type="caution">
    <text evidence="1">The sequence shown here is derived from an EMBL/GenBank/DDBJ whole genome shotgun (WGS) entry which is preliminary data.</text>
</comment>
<organism evidence="1 2">
    <name type="scientific">Stylosanthes scabra</name>
    <dbReference type="NCBI Taxonomy" id="79078"/>
    <lineage>
        <taxon>Eukaryota</taxon>
        <taxon>Viridiplantae</taxon>
        <taxon>Streptophyta</taxon>
        <taxon>Embryophyta</taxon>
        <taxon>Tracheophyta</taxon>
        <taxon>Spermatophyta</taxon>
        <taxon>Magnoliopsida</taxon>
        <taxon>eudicotyledons</taxon>
        <taxon>Gunneridae</taxon>
        <taxon>Pentapetalae</taxon>
        <taxon>rosids</taxon>
        <taxon>fabids</taxon>
        <taxon>Fabales</taxon>
        <taxon>Fabaceae</taxon>
        <taxon>Papilionoideae</taxon>
        <taxon>50 kb inversion clade</taxon>
        <taxon>dalbergioids sensu lato</taxon>
        <taxon>Dalbergieae</taxon>
        <taxon>Pterocarpus clade</taxon>
        <taxon>Stylosanthes</taxon>
    </lineage>
</organism>
<proteinExistence type="predicted"/>
<reference evidence="1 2" key="1">
    <citation type="journal article" date="2023" name="Plants (Basel)">
        <title>Bridging the Gap: Combining Genomics and Transcriptomics Approaches to Understand Stylosanthes scabra, an Orphan Legume from the Brazilian Caatinga.</title>
        <authorList>
            <person name="Ferreira-Neto J.R.C."/>
            <person name="da Silva M.D."/>
            <person name="Binneck E."/>
            <person name="de Melo N.F."/>
            <person name="da Silva R.H."/>
            <person name="de Melo A.L.T.M."/>
            <person name="Pandolfi V."/>
            <person name="Bustamante F.O."/>
            <person name="Brasileiro-Vidal A.C."/>
            <person name="Benko-Iseppon A.M."/>
        </authorList>
    </citation>
    <scope>NUCLEOTIDE SEQUENCE [LARGE SCALE GENOMIC DNA]</scope>
    <source>
        <tissue evidence="1">Leaves</tissue>
    </source>
</reference>
<evidence type="ECO:0000313" key="1">
    <source>
        <dbReference type="EMBL" id="MED6114269.1"/>
    </source>
</evidence>
<protein>
    <submittedName>
        <fullName evidence="1">Uncharacterized protein</fullName>
    </submittedName>
</protein>
<dbReference type="EMBL" id="JASCZI010001094">
    <property type="protein sequence ID" value="MED6114269.1"/>
    <property type="molecule type" value="Genomic_DNA"/>
</dbReference>
<feature type="non-terminal residue" evidence="1">
    <location>
        <position position="1"/>
    </location>
</feature>
<accession>A0ABU6QRD7</accession>
<sequence>VSPTVLLPTVAQQVVSEPMVDRSGFKEYLREASKVFSTRWFERRVPRFVRHCDGRRNVVKELGELCSMWRLTLEGEIVDVQV</sequence>
<keyword evidence="2" id="KW-1185">Reference proteome</keyword>
<dbReference type="Proteomes" id="UP001341840">
    <property type="component" value="Unassembled WGS sequence"/>
</dbReference>
<evidence type="ECO:0000313" key="2">
    <source>
        <dbReference type="Proteomes" id="UP001341840"/>
    </source>
</evidence>
<gene>
    <name evidence="1" type="ORF">PIB30_078691</name>
</gene>